<dbReference type="PANTHER" id="PTHR23249">
    <property type="entry name" value="TRAFFICKING PROTEIN PARTICLE COMPLEX SUBUNIT"/>
    <property type="match status" value="1"/>
</dbReference>
<organism evidence="7 8">
    <name type="scientific">Aspergillus udagawae</name>
    <dbReference type="NCBI Taxonomy" id="91492"/>
    <lineage>
        <taxon>Eukaryota</taxon>
        <taxon>Fungi</taxon>
        <taxon>Dikarya</taxon>
        <taxon>Ascomycota</taxon>
        <taxon>Pezizomycotina</taxon>
        <taxon>Eurotiomycetes</taxon>
        <taxon>Eurotiomycetidae</taxon>
        <taxon>Eurotiales</taxon>
        <taxon>Aspergillaceae</taxon>
        <taxon>Aspergillus</taxon>
        <taxon>Aspergillus subgen. Fumigati</taxon>
    </lineage>
</organism>
<protein>
    <recommendedName>
        <fullName evidence="6">Trafficking protein particle complex subunit</fullName>
    </recommendedName>
</protein>
<reference evidence="7 8" key="1">
    <citation type="submission" date="2020-01" db="EMBL/GenBank/DDBJ databases">
        <title>Draft genome sequence of Aspergillus udagawae IFM 46972.</title>
        <authorList>
            <person name="Takahashi H."/>
            <person name="Yaguchi T."/>
        </authorList>
    </citation>
    <scope>NUCLEOTIDE SEQUENCE [LARGE SCALE GENOMIC DNA]</scope>
    <source>
        <strain evidence="7 8">IFM 46972</strain>
    </source>
</reference>
<dbReference type="GO" id="GO:0006888">
    <property type="term" value="P:endoplasmic reticulum to Golgi vesicle-mediated transport"/>
    <property type="evidence" value="ECO:0007669"/>
    <property type="project" value="UniProtKB-UniRule"/>
</dbReference>
<dbReference type="InterPro" id="IPR007233">
    <property type="entry name" value="TRAPPC"/>
</dbReference>
<comment type="similarity">
    <text evidence="5">Belongs to the TRAPP small subunits family. BET5 subfamily.</text>
</comment>
<dbReference type="Gene3D" id="3.30.450.70">
    <property type="match status" value="1"/>
</dbReference>
<dbReference type="GO" id="GO:0030008">
    <property type="term" value="C:TRAPP complex"/>
    <property type="evidence" value="ECO:0007669"/>
    <property type="project" value="UniProtKB-UniRule"/>
</dbReference>
<dbReference type="Proteomes" id="UP000465221">
    <property type="component" value="Unassembled WGS sequence"/>
</dbReference>
<dbReference type="Pfam" id="PF04099">
    <property type="entry name" value="Sybindin"/>
    <property type="match status" value="1"/>
</dbReference>
<evidence type="ECO:0000256" key="1">
    <source>
        <dbReference type="ARBA" id="ARBA00022448"/>
    </source>
</evidence>
<evidence type="ECO:0000313" key="8">
    <source>
        <dbReference type="Proteomes" id="UP000465221"/>
    </source>
</evidence>
<evidence type="ECO:0000256" key="5">
    <source>
        <dbReference type="ARBA" id="ARBA00038167"/>
    </source>
</evidence>
<comment type="caution">
    <text evidence="7">The sequence shown here is derived from an EMBL/GenBank/DDBJ whole genome shotgun (WGS) entry which is preliminary data.</text>
</comment>
<accession>A0A8H3MXY1</accession>
<dbReference type="SUPFAM" id="SSF64356">
    <property type="entry name" value="SNARE-like"/>
    <property type="match status" value="1"/>
</dbReference>
<comment type="subcellular location">
    <subcellularLocation>
        <location evidence="6">Endoplasmic reticulum</location>
    </subcellularLocation>
    <subcellularLocation>
        <location evidence="6">Golgi apparatus</location>
        <location evidence="6">cis-Golgi network</location>
    </subcellularLocation>
</comment>
<sequence>MVVYSFYIFDRHAECIYKRRWLPRPASIVGKSSRPTSEVATQNGVSSVFGQSARTTDDDAKLIFGTVFSLRNMVRKLGGEDDSFVTYRTSQYKLHYYETPTNIKFVMLTDVKSPSMRVALQQIYINLYVEYVVKNPLSPVEHPGGVGVNNELFEESLEQFVVSTVSLTVVEQTRGSHILFGTLSYLSIDPSPVLETDTRWIDRQKSLYVNIL</sequence>
<dbReference type="FunFam" id="3.30.450.70:FF:000013">
    <property type="entry name" value="TRAPP complex subunit, variant"/>
    <property type="match status" value="1"/>
</dbReference>
<evidence type="ECO:0000256" key="2">
    <source>
        <dbReference type="ARBA" id="ARBA00022824"/>
    </source>
</evidence>
<proteinExistence type="inferred from homology"/>
<evidence type="ECO:0000256" key="4">
    <source>
        <dbReference type="ARBA" id="ARBA00023034"/>
    </source>
</evidence>
<evidence type="ECO:0000256" key="3">
    <source>
        <dbReference type="ARBA" id="ARBA00022892"/>
    </source>
</evidence>
<dbReference type="AlphaFoldDB" id="A0A8H3MXY1"/>
<keyword evidence="1 6" id="KW-0813">Transport</keyword>
<dbReference type="InterPro" id="IPR011012">
    <property type="entry name" value="Longin-like_dom_sf"/>
</dbReference>
<dbReference type="GO" id="GO:0005794">
    <property type="term" value="C:Golgi apparatus"/>
    <property type="evidence" value="ECO:0007669"/>
    <property type="project" value="UniProtKB-SubCell"/>
</dbReference>
<keyword evidence="2 6" id="KW-0256">Endoplasmic reticulum</keyword>
<keyword evidence="4 6" id="KW-0333">Golgi apparatus</keyword>
<comment type="subunit">
    <text evidence="6">Part of the multisubunit transport protein particle (TRAPP) complex.</text>
</comment>
<name>A0A8H3MXY1_9EURO</name>
<keyword evidence="3 6" id="KW-0931">ER-Golgi transport</keyword>
<evidence type="ECO:0000256" key="6">
    <source>
        <dbReference type="RuleBase" id="RU366065"/>
    </source>
</evidence>
<dbReference type="CDD" id="cd14855">
    <property type="entry name" value="TRAPPC1_MUM2"/>
    <property type="match status" value="1"/>
</dbReference>
<dbReference type="EMBL" id="BLKC01000001">
    <property type="protein sequence ID" value="GFF21955.1"/>
    <property type="molecule type" value="Genomic_DNA"/>
</dbReference>
<gene>
    <name evidence="7" type="ORF">IFM46972_00035</name>
</gene>
<dbReference type="PANTHER" id="PTHR23249:SF16">
    <property type="entry name" value="TRAFFICKING PROTEIN PARTICLE COMPLEX SUBUNIT 1"/>
    <property type="match status" value="1"/>
</dbReference>
<evidence type="ECO:0000313" key="7">
    <source>
        <dbReference type="EMBL" id="GFF21955.1"/>
    </source>
</evidence>
<dbReference type="SMART" id="SM01399">
    <property type="entry name" value="Sybindin"/>
    <property type="match status" value="1"/>
</dbReference>
<dbReference type="GO" id="GO:0005783">
    <property type="term" value="C:endoplasmic reticulum"/>
    <property type="evidence" value="ECO:0007669"/>
    <property type="project" value="UniProtKB-SubCell"/>
</dbReference>